<reference evidence="1 2" key="1">
    <citation type="submission" date="2021-06" db="EMBL/GenBank/DDBJ databases">
        <title>Caerostris darwini draft genome.</title>
        <authorList>
            <person name="Kono N."/>
            <person name="Arakawa K."/>
        </authorList>
    </citation>
    <scope>NUCLEOTIDE SEQUENCE [LARGE SCALE GENOMIC DNA]</scope>
</reference>
<dbReference type="AlphaFoldDB" id="A0AAV4Q5C9"/>
<proteinExistence type="predicted"/>
<evidence type="ECO:0000313" key="2">
    <source>
        <dbReference type="Proteomes" id="UP001054837"/>
    </source>
</evidence>
<protein>
    <submittedName>
        <fullName evidence="1">Uncharacterized protein</fullName>
    </submittedName>
</protein>
<keyword evidence="2" id="KW-1185">Reference proteome</keyword>
<name>A0AAV4Q5C9_9ARAC</name>
<dbReference type="EMBL" id="BPLQ01004061">
    <property type="protein sequence ID" value="GIY05168.1"/>
    <property type="molecule type" value="Genomic_DNA"/>
</dbReference>
<organism evidence="1 2">
    <name type="scientific">Caerostris darwini</name>
    <dbReference type="NCBI Taxonomy" id="1538125"/>
    <lineage>
        <taxon>Eukaryota</taxon>
        <taxon>Metazoa</taxon>
        <taxon>Ecdysozoa</taxon>
        <taxon>Arthropoda</taxon>
        <taxon>Chelicerata</taxon>
        <taxon>Arachnida</taxon>
        <taxon>Araneae</taxon>
        <taxon>Araneomorphae</taxon>
        <taxon>Entelegynae</taxon>
        <taxon>Araneoidea</taxon>
        <taxon>Araneidae</taxon>
        <taxon>Caerostris</taxon>
    </lineage>
</organism>
<gene>
    <name evidence="1" type="ORF">CDAR_176461</name>
</gene>
<comment type="caution">
    <text evidence="1">The sequence shown here is derived from an EMBL/GenBank/DDBJ whole genome shotgun (WGS) entry which is preliminary data.</text>
</comment>
<accession>A0AAV4Q5C9</accession>
<sequence>MLFYISFALIKRRSAIKRCSLLYAVNQKRSQIYVYCSAILKPFSLSLSVTRVRRVKRPALGKWRTSFRYKRLDMQNNKSGNSNFPSRIA</sequence>
<dbReference type="Proteomes" id="UP001054837">
    <property type="component" value="Unassembled WGS sequence"/>
</dbReference>
<evidence type="ECO:0000313" key="1">
    <source>
        <dbReference type="EMBL" id="GIY05168.1"/>
    </source>
</evidence>